<dbReference type="PANTHER" id="PTHR11525">
    <property type="entry name" value="FARNESYL-PYROPHOSPHATE SYNTHETASE"/>
    <property type="match status" value="1"/>
</dbReference>
<dbReference type="GO" id="GO:0004337">
    <property type="term" value="F:(2E,6E)-farnesyl diphosphate synthase activity"/>
    <property type="evidence" value="ECO:0007669"/>
    <property type="project" value="TreeGrafter"/>
</dbReference>
<comment type="caution">
    <text evidence="7">The sequence shown here is derived from an EMBL/GenBank/DDBJ whole genome shotgun (WGS) entry which is preliminary data.</text>
</comment>
<dbReference type="EMBL" id="VVIM01000007">
    <property type="protein sequence ID" value="KAB0795885.1"/>
    <property type="molecule type" value="Genomic_DNA"/>
</dbReference>
<dbReference type="GO" id="GO:0004161">
    <property type="term" value="F:dimethylallyltranstransferase activity"/>
    <property type="evidence" value="ECO:0007669"/>
    <property type="project" value="TreeGrafter"/>
</dbReference>
<keyword evidence="8" id="KW-1185">Reference proteome</keyword>
<dbReference type="InterPro" id="IPR000092">
    <property type="entry name" value="Polyprenyl_synt"/>
</dbReference>
<dbReference type="InterPro" id="IPR039702">
    <property type="entry name" value="FPS1-like"/>
</dbReference>
<proteinExistence type="inferred from homology"/>
<comment type="pathway">
    <text evidence="5">Pheromone biosynthesis.</text>
</comment>
<dbReference type="AlphaFoldDB" id="A0A5N4AEX3"/>
<evidence type="ECO:0000313" key="8">
    <source>
        <dbReference type="Proteomes" id="UP000327044"/>
    </source>
</evidence>
<dbReference type="SUPFAM" id="SSF48576">
    <property type="entry name" value="Terpenoid synthases"/>
    <property type="match status" value="1"/>
</dbReference>
<dbReference type="Proteomes" id="UP000327044">
    <property type="component" value="Unassembled WGS sequence"/>
</dbReference>
<evidence type="ECO:0000256" key="1">
    <source>
        <dbReference type="ARBA" id="ARBA00001946"/>
    </source>
</evidence>
<evidence type="ECO:0000256" key="2">
    <source>
        <dbReference type="ARBA" id="ARBA00022679"/>
    </source>
</evidence>
<dbReference type="InterPro" id="IPR008949">
    <property type="entry name" value="Isoprenoid_synthase_dom_sf"/>
</dbReference>
<dbReference type="PANTHER" id="PTHR11525:SF0">
    <property type="entry name" value="FARNESYL PYROPHOSPHATE SYNTHASE"/>
    <property type="match status" value="1"/>
</dbReference>
<gene>
    <name evidence="7" type="ORF">PPYR_09946</name>
</gene>
<reference evidence="7 8" key="1">
    <citation type="journal article" date="2018" name="Elife">
        <title>Firefly genomes illuminate parallel origins of bioluminescence in beetles.</title>
        <authorList>
            <person name="Fallon T.R."/>
            <person name="Lower S.E."/>
            <person name="Chang C.H."/>
            <person name="Bessho-Uehara M."/>
            <person name="Martin G.J."/>
            <person name="Bewick A.J."/>
            <person name="Behringer M."/>
            <person name="Debat H.J."/>
            <person name="Wong I."/>
            <person name="Day J.C."/>
            <person name="Suvorov A."/>
            <person name="Silva C.J."/>
            <person name="Stanger-Hall K.F."/>
            <person name="Hall D.W."/>
            <person name="Schmitz R.J."/>
            <person name="Nelson D.R."/>
            <person name="Lewis S.M."/>
            <person name="Shigenobu S."/>
            <person name="Bybee S.M."/>
            <person name="Larracuente A.M."/>
            <person name="Oba Y."/>
            <person name="Weng J.K."/>
        </authorList>
    </citation>
    <scope>NUCLEOTIDE SEQUENCE [LARGE SCALE GENOMIC DNA]</scope>
    <source>
        <strain evidence="7">1611_PpyrPB1</strain>
        <tissue evidence="7">Whole body</tissue>
    </source>
</reference>
<comment type="cofactor">
    <cofactor evidence="1">
        <name>Mg(2+)</name>
        <dbReference type="ChEBI" id="CHEBI:18420"/>
    </cofactor>
</comment>
<evidence type="ECO:0000313" key="7">
    <source>
        <dbReference type="EMBL" id="KAB0795885.1"/>
    </source>
</evidence>
<evidence type="ECO:0000256" key="6">
    <source>
        <dbReference type="RuleBase" id="RU004466"/>
    </source>
</evidence>
<dbReference type="GO" id="GO:0042811">
    <property type="term" value="P:pheromone biosynthetic process"/>
    <property type="evidence" value="ECO:0007669"/>
    <property type="project" value="UniProtKB-ARBA"/>
</dbReference>
<dbReference type="GO" id="GO:0046872">
    <property type="term" value="F:metal ion binding"/>
    <property type="evidence" value="ECO:0007669"/>
    <property type="project" value="UniProtKB-KW"/>
</dbReference>
<dbReference type="Pfam" id="PF00348">
    <property type="entry name" value="polyprenyl_synt"/>
    <property type="match status" value="1"/>
</dbReference>
<keyword evidence="2 6" id="KW-0808">Transferase</keyword>
<keyword evidence="4" id="KW-0460">Magnesium</keyword>
<sequence>MLCFPNAKRKLALSKCFTTLQRRVNGDEKKENFVSVFPEVLDTLTNSALYSNVPKFSNHFAEVMEFNVLKEKRFRPSIILDTYTTLEASENLTEENLHLAKILAWCVELLHTSIIINDDLMDSSQTRANEITWYRKKEVGLNAVNDATLVLEGAFILLKKYFSNRKAYLPLSDLFRYINMMAAVGQSLDWKSNINGDAIFAPFTMDKYKTTIRYKGSIPFVEGPFRAALILSGNGSESTLREVRDVVMKLGEAFQIDNDVLDIFENGNVRKQIGNDISEGKCTWLAVQVLQNGNEEQRRIFKNNYGRIGDEFEEKIVAVYRQMHLFERYLAYRDETLAYINERTRKMTPSLRNASISLVENIFPL</sequence>
<accession>A0A5N4AEX3</accession>
<dbReference type="OrthoDB" id="10257492at2759"/>
<evidence type="ECO:0000256" key="4">
    <source>
        <dbReference type="ARBA" id="ARBA00022842"/>
    </source>
</evidence>
<dbReference type="CDD" id="cd00867">
    <property type="entry name" value="Trans_IPPS"/>
    <property type="match status" value="1"/>
</dbReference>
<dbReference type="SFLD" id="SFLDS00005">
    <property type="entry name" value="Isoprenoid_Synthase_Type_I"/>
    <property type="match status" value="1"/>
</dbReference>
<name>A0A5N4AEX3_PHOPY</name>
<keyword evidence="3" id="KW-0479">Metal-binding</keyword>
<dbReference type="InParanoid" id="A0A5N4AEX3"/>
<comment type="similarity">
    <text evidence="6">Belongs to the FPP/GGPP synthase family.</text>
</comment>
<dbReference type="GO" id="GO:0045337">
    <property type="term" value="P:farnesyl diphosphate biosynthetic process"/>
    <property type="evidence" value="ECO:0007669"/>
    <property type="project" value="TreeGrafter"/>
</dbReference>
<protein>
    <submittedName>
        <fullName evidence="7">Uncharacterized protein</fullName>
    </submittedName>
</protein>
<dbReference type="Gene3D" id="1.10.600.10">
    <property type="entry name" value="Farnesyl Diphosphate Synthase"/>
    <property type="match status" value="1"/>
</dbReference>
<evidence type="ECO:0000256" key="5">
    <source>
        <dbReference type="ARBA" id="ARBA00033740"/>
    </source>
</evidence>
<organism evidence="7 8">
    <name type="scientific">Photinus pyralis</name>
    <name type="common">Common eastern firefly</name>
    <name type="synonym">Lampyris pyralis</name>
    <dbReference type="NCBI Taxonomy" id="7054"/>
    <lineage>
        <taxon>Eukaryota</taxon>
        <taxon>Metazoa</taxon>
        <taxon>Ecdysozoa</taxon>
        <taxon>Arthropoda</taxon>
        <taxon>Hexapoda</taxon>
        <taxon>Insecta</taxon>
        <taxon>Pterygota</taxon>
        <taxon>Neoptera</taxon>
        <taxon>Endopterygota</taxon>
        <taxon>Coleoptera</taxon>
        <taxon>Polyphaga</taxon>
        <taxon>Elateriformia</taxon>
        <taxon>Elateroidea</taxon>
        <taxon>Lampyridae</taxon>
        <taxon>Lampyrinae</taxon>
        <taxon>Photinus</taxon>
    </lineage>
</organism>
<evidence type="ECO:0000256" key="3">
    <source>
        <dbReference type="ARBA" id="ARBA00022723"/>
    </source>
</evidence>
<dbReference type="GO" id="GO:0005737">
    <property type="term" value="C:cytoplasm"/>
    <property type="evidence" value="ECO:0007669"/>
    <property type="project" value="TreeGrafter"/>
</dbReference>